<keyword evidence="1" id="KW-0812">Transmembrane</keyword>
<keyword evidence="1" id="KW-0472">Membrane</keyword>
<organism evidence="2 3">
    <name type="scientific">Streptomyces millisiae</name>
    <dbReference type="NCBI Taxonomy" id="3075542"/>
    <lineage>
        <taxon>Bacteria</taxon>
        <taxon>Bacillati</taxon>
        <taxon>Actinomycetota</taxon>
        <taxon>Actinomycetes</taxon>
        <taxon>Kitasatosporales</taxon>
        <taxon>Streptomycetaceae</taxon>
        <taxon>Streptomyces</taxon>
    </lineage>
</organism>
<protein>
    <submittedName>
        <fullName evidence="2">Uncharacterized protein</fullName>
    </submittedName>
</protein>
<evidence type="ECO:0000256" key="1">
    <source>
        <dbReference type="SAM" id="Phobius"/>
    </source>
</evidence>
<proteinExistence type="predicted"/>
<gene>
    <name evidence="2" type="ORF">RNC47_10690</name>
</gene>
<reference evidence="3" key="1">
    <citation type="submission" date="2023-07" db="EMBL/GenBank/DDBJ databases">
        <title>30 novel species of actinomycetes from the DSMZ collection.</title>
        <authorList>
            <person name="Nouioui I."/>
        </authorList>
    </citation>
    <scope>NUCLEOTIDE SEQUENCE [LARGE SCALE GENOMIC DNA]</scope>
    <source>
        <strain evidence="3">DSM 44918</strain>
    </source>
</reference>
<dbReference type="RefSeq" id="WP_311597695.1">
    <property type="nucleotide sequence ID" value="NZ_JAVREM010000008.1"/>
</dbReference>
<feature type="transmembrane region" description="Helical" evidence="1">
    <location>
        <begin position="22"/>
        <end position="44"/>
    </location>
</feature>
<dbReference type="EMBL" id="JAVREM010000008">
    <property type="protein sequence ID" value="MDT0318804.1"/>
    <property type="molecule type" value="Genomic_DNA"/>
</dbReference>
<evidence type="ECO:0000313" key="2">
    <source>
        <dbReference type="EMBL" id="MDT0318804.1"/>
    </source>
</evidence>
<evidence type="ECO:0000313" key="3">
    <source>
        <dbReference type="Proteomes" id="UP001183420"/>
    </source>
</evidence>
<accession>A0ABU2LMI7</accession>
<comment type="caution">
    <text evidence="2">The sequence shown here is derived from an EMBL/GenBank/DDBJ whole genome shotgun (WGS) entry which is preliminary data.</text>
</comment>
<feature type="transmembrane region" description="Helical" evidence="1">
    <location>
        <begin position="50"/>
        <end position="70"/>
    </location>
</feature>
<keyword evidence="3" id="KW-1185">Reference proteome</keyword>
<dbReference type="Proteomes" id="UP001183420">
    <property type="component" value="Unassembled WGS sequence"/>
</dbReference>
<sequence length="153" mass="15851">MTDDGDGPGPVQASRIGPLGALFLYSLSVALVGSGPVMLVGAVLAGAGLLIGGVLCTVLCTPLGLVIWFSTSHERENNRRLDAAGVAATAEVTSLTDWDDGESTGVVVGLRVSGPGFRTFESTWKRSHHPALRVGLRLGAVVDPADNLFRVDL</sequence>
<keyword evidence="1" id="KW-1133">Transmembrane helix</keyword>
<name>A0ABU2LMI7_9ACTN</name>